<sequence length="150" mass="17247">SSAEMLEILLCTFHNLKSLTLLMHFCKQPPIMLTLCLLKSAPNLEKLRIEIFDEKEQIFEANGEFLNALWTDGMCANLQVVQMIGITWRPNEMSFIELILSKARLLHTLSISHGEKIVMSNEDALNELLRYKRVSAEAQVIFKGKAEKYY</sequence>
<dbReference type="AlphaFoldDB" id="A0AAD8SQP5"/>
<name>A0AAD8SQP5_LOLMU</name>
<accession>A0AAD8SQP5</accession>
<feature type="non-terminal residue" evidence="1">
    <location>
        <position position="150"/>
    </location>
</feature>
<gene>
    <name evidence="1" type="ORF">QYE76_049752</name>
</gene>
<proteinExistence type="predicted"/>
<dbReference type="Proteomes" id="UP001231189">
    <property type="component" value="Unassembled WGS sequence"/>
</dbReference>
<protein>
    <recommendedName>
        <fullName evidence="3">FBD domain-containing protein</fullName>
    </recommendedName>
</protein>
<evidence type="ECO:0000313" key="2">
    <source>
        <dbReference type="Proteomes" id="UP001231189"/>
    </source>
</evidence>
<evidence type="ECO:0000313" key="1">
    <source>
        <dbReference type="EMBL" id="KAK1661593.1"/>
    </source>
</evidence>
<comment type="caution">
    <text evidence="1">The sequence shown here is derived from an EMBL/GenBank/DDBJ whole genome shotgun (WGS) entry which is preliminary data.</text>
</comment>
<keyword evidence="2" id="KW-1185">Reference proteome</keyword>
<dbReference type="EMBL" id="JAUUTY010000003">
    <property type="protein sequence ID" value="KAK1661593.1"/>
    <property type="molecule type" value="Genomic_DNA"/>
</dbReference>
<organism evidence="1 2">
    <name type="scientific">Lolium multiflorum</name>
    <name type="common">Italian ryegrass</name>
    <name type="synonym">Lolium perenne subsp. multiflorum</name>
    <dbReference type="NCBI Taxonomy" id="4521"/>
    <lineage>
        <taxon>Eukaryota</taxon>
        <taxon>Viridiplantae</taxon>
        <taxon>Streptophyta</taxon>
        <taxon>Embryophyta</taxon>
        <taxon>Tracheophyta</taxon>
        <taxon>Spermatophyta</taxon>
        <taxon>Magnoliopsida</taxon>
        <taxon>Liliopsida</taxon>
        <taxon>Poales</taxon>
        <taxon>Poaceae</taxon>
        <taxon>BOP clade</taxon>
        <taxon>Pooideae</taxon>
        <taxon>Poodae</taxon>
        <taxon>Poeae</taxon>
        <taxon>Poeae Chloroplast Group 2 (Poeae type)</taxon>
        <taxon>Loliodinae</taxon>
        <taxon>Loliinae</taxon>
        <taxon>Lolium</taxon>
    </lineage>
</organism>
<evidence type="ECO:0008006" key="3">
    <source>
        <dbReference type="Google" id="ProtNLM"/>
    </source>
</evidence>
<reference evidence="1" key="1">
    <citation type="submission" date="2023-07" db="EMBL/GenBank/DDBJ databases">
        <title>A chromosome-level genome assembly of Lolium multiflorum.</title>
        <authorList>
            <person name="Chen Y."/>
            <person name="Copetti D."/>
            <person name="Kolliker R."/>
            <person name="Studer B."/>
        </authorList>
    </citation>
    <scope>NUCLEOTIDE SEQUENCE</scope>
    <source>
        <strain evidence="1">02402/16</strain>
        <tissue evidence="1">Leaf</tissue>
    </source>
</reference>